<reference evidence="10" key="1">
    <citation type="journal article" date="2023" name="Mol. Phylogenet. Evol.">
        <title>Genome-scale phylogeny and comparative genomics of the fungal order Sordariales.</title>
        <authorList>
            <person name="Hensen N."/>
            <person name="Bonometti L."/>
            <person name="Westerberg I."/>
            <person name="Brannstrom I.O."/>
            <person name="Guillou S."/>
            <person name="Cros-Aarteil S."/>
            <person name="Calhoun S."/>
            <person name="Haridas S."/>
            <person name="Kuo A."/>
            <person name="Mondo S."/>
            <person name="Pangilinan J."/>
            <person name="Riley R."/>
            <person name="LaButti K."/>
            <person name="Andreopoulos B."/>
            <person name="Lipzen A."/>
            <person name="Chen C."/>
            <person name="Yan M."/>
            <person name="Daum C."/>
            <person name="Ng V."/>
            <person name="Clum A."/>
            <person name="Steindorff A."/>
            <person name="Ohm R.A."/>
            <person name="Martin F."/>
            <person name="Silar P."/>
            <person name="Natvig D.O."/>
            <person name="Lalanne C."/>
            <person name="Gautier V."/>
            <person name="Ament-Velasquez S.L."/>
            <person name="Kruys A."/>
            <person name="Hutchinson M.I."/>
            <person name="Powell A.J."/>
            <person name="Barry K."/>
            <person name="Miller A.N."/>
            <person name="Grigoriev I.V."/>
            <person name="Debuchy R."/>
            <person name="Gladieux P."/>
            <person name="Hiltunen Thoren M."/>
            <person name="Johannesson H."/>
        </authorList>
    </citation>
    <scope>NUCLEOTIDE SEQUENCE</scope>
    <source>
        <strain evidence="10">CBS 955.72</strain>
    </source>
</reference>
<gene>
    <name evidence="10" type="ORF">B0T25DRAFT_443905</name>
</gene>
<dbReference type="AlphaFoldDB" id="A0AAJ0HTT5"/>
<keyword evidence="11" id="KW-1185">Reference proteome</keyword>
<dbReference type="GO" id="GO:0016018">
    <property type="term" value="F:cyclosporin A binding"/>
    <property type="evidence" value="ECO:0007669"/>
    <property type="project" value="TreeGrafter"/>
</dbReference>
<evidence type="ECO:0000256" key="4">
    <source>
        <dbReference type="ARBA" id="ARBA00022946"/>
    </source>
</evidence>
<keyword evidence="5 8" id="KW-0697">Rotamase</keyword>
<dbReference type="GO" id="GO:0006457">
    <property type="term" value="P:protein folding"/>
    <property type="evidence" value="ECO:0007669"/>
    <property type="project" value="InterPro"/>
</dbReference>
<evidence type="ECO:0000313" key="11">
    <source>
        <dbReference type="Proteomes" id="UP001275084"/>
    </source>
</evidence>
<dbReference type="PANTHER" id="PTHR11071:SF385">
    <property type="entry name" value="PEPTIDYL-PROLYL CIS-TRANS ISOMERASE"/>
    <property type="match status" value="1"/>
</dbReference>
<dbReference type="EC" id="5.2.1.8" evidence="8"/>
<reference evidence="10" key="2">
    <citation type="submission" date="2023-06" db="EMBL/GenBank/DDBJ databases">
        <authorList>
            <consortium name="Lawrence Berkeley National Laboratory"/>
            <person name="Haridas S."/>
            <person name="Hensen N."/>
            <person name="Bonometti L."/>
            <person name="Westerberg I."/>
            <person name="Brannstrom I.O."/>
            <person name="Guillou S."/>
            <person name="Cros-Aarteil S."/>
            <person name="Calhoun S."/>
            <person name="Kuo A."/>
            <person name="Mondo S."/>
            <person name="Pangilinan J."/>
            <person name="Riley R."/>
            <person name="Labutti K."/>
            <person name="Andreopoulos B."/>
            <person name="Lipzen A."/>
            <person name="Chen C."/>
            <person name="Yanf M."/>
            <person name="Daum C."/>
            <person name="Ng V."/>
            <person name="Clum A."/>
            <person name="Steindorff A."/>
            <person name="Ohm R."/>
            <person name="Martin F."/>
            <person name="Silar P."/>
            <person name="Natvig D."/>
            <person name="Lalanne C."/>
            <person name="Gautier V."/>
            <person name="Ament-Velasquez S.L."/>
            <person name="Kruys A."/>
            <person name="Hutchinson M.I."/>
            <person name="Powell A.J."/>
            <person name="Barry K."/>
            <person name="Miller A.N."/>
            <person name="Grigoriev I.V."/>
            <person name="Debuchy R."/>
            <person name="Gladieux P."/>
            <person name="Thoren M.H."/>
            <person name="Johannesson H."/>
        </authorList>
    </citation>
    <scope>NUCLEOTIDE SEQUENCE</scope>
    <source>
        <strain evidence="10">CBS 955.72</strain>
    </source>
</reference>
<evidence type="ECO:0000256" key="7">
    <source>
        <dbReference type="ARBA" id="ARBA00023235"/>
    </source>
</evidence>
<keyword evidence="7 8" id="KW-0413">Isomerase</keyword>
<evidence type="ECO:0000256" key="3">
    <source>
        <dbReference type="ARBA" id="ARBA00007365"/>
    </source>
</evidence>
<dbReference type="Pfam" id="PF00160">
    <property type="entry name" value="Pro_isomerase"/>
    <property type="match status" value="1"/>
</dbReference>
<dbReference type="FunFam" id="2.40.100.10:FF:000032">
    <property type="entry name" value="Peptidyl-prolyl cis-trans isomerase"/>
    <property type="match status" value="1"/>
</dbReference>
<dbReference type="Proteomes" id="UP001275084">
    <property type="component" value="Unassembled WGS sequence"/>
</dbReference>
<dbReference type="EMBL" id="JAUIQD010000001">
    <property type="protein sequence ID" value="KAK3362469.1"/>
    <property type="molecule type" value="Genomic_DNA"/>
</dbReference>
<comment type="function">
    <text evidence="8">PPIases accelerate the folding of proteins. It catalyzes the cis-trans isomerization of proline imidic peptide bonds in oligopeptides.</text>
</comment>
<evidence type="ECO:0000313" key="10">
    <source>
        <dbReference type="EMBL" id="KAK3362469.1"/>
    </source>
</evidence>
<name>A0AAJ0HTT5_9PEZI</name>
<evidence type="ECO:0000256" key="1">
    <source>
        <dbReference type="ARBA" id="ARBA00000971"/>
    </source>
</evidence>
<dbReference type="InterPro" id="IPR029000">
    <property type="entry name" value="Cyclophilin-like_dom_sf"/>
</dbReference>
<organism evidence="10 11">
    <name type="scientific">Lasiosphaeria hispida</name>
    <dbReference type="NCBI Taxonomy" id="260671"/>
    <lineage>
        <taxon>Eukaryota</taxon>
        <taxon>Fungi</taxon>
        <taxon>Dikarya</taxon>
        <taxon>Ascomycota</taxon>
        <taxon>Pezizomycotina</taxon>
        <taxon>Sordariomycetes</taxon>
        <taxon>Sordariomycetidae</taxon>
        <taxon>Sordariales</taxon>
        <taxon>Lasiosphaeriaceae</taxon>
        <taxon>Lasiosphaeria</taxon>
    </lineage>
</organism>
<evidence type="ECO:0000256" key="5">
    <source>
        <dbReference type="ARBA" id="ARBA00023110"/>
    </source>
</evidence>
<dbReference type="GO" id="GO:0003755">
    <property type="term" value="F:peptidyl-prolyl cis-trans isomerase activity"/>
    <property type="evidence" value="ECO:0007669"/>
    <property type="project" value="UniProtKB-UniRule"/>
</dbReference>
<evidence type="ECO:0000256" key="2">
    <source>
        <dbReference type="ARBA" id="ARBA00004173"/>
    </source>
</evidence>
<dbReference type="InterPro" id="IPR002130">
    <property type="entry name" value="Cyclophilin-type_PPIase_dom"/>
</dbReference>
<proteinExistence type="inferred from homology"/>
<feature type="domain" description="PPIase cyclophilin-type" evidence="9">
    <location>
        <begin position="85"/>
        <end position="234"/>
    </location>
</feature>
<dbReference type="PROSITE" id="PS00170">
    <property type="entry name" value="CSA_PPIASE_1"/>
    <property type="match status" value="1"/>
</dbReference>
<protein>
    <recommendedName>
        <fullName evidence="8">Peptidyl-prolyl cis-trans isomerase</fullName>
        <shortName evidence="8">PPIase</shortName>
        <ecNumber evidence="8">5.2.1.8</ecNumber>
    </recommendedName>
</protein>
<comment type="catalytic activity">
    <reaction evidence="1 8">
        <text>[protein]-peptidylproline (omega=180) = [protein]-peptidylproline (omega=0)</text>
        <dbReference type="Rhea" id="RHEA:16237"/>
        <dbReference type="Rhea" id="RHEA-COMP:10747"/>
        <dbReference type="Rhea" id="RHEA-COMP:10748"/>
        <dbReference type="ChEBI" id="CHEBI:83833"/>
        <dbReference type="ChEBI" id="CHEBI:83834"/>
        <dbReference type="EC" id="5.2.1.8"/>
    </reaction>
</comment>
<dbReference type="GO" id="GO:0005739">
    <property type="term" value="C:mitochondrion"/>
    <property type="evidence" value="ECO:0007669"/>
    <property type="project" value="UniProtKB-SubCell"/>
</dbReference>
<keyword evidence="6" id="KW-0496">Mitochondrion</keyword>
<keyword evidence="4" id="KW-0809">Transit peptide</keyword>
<evidence type="ECO:0000256" key="6">
    <source>
        <dbReference type="ARBA" id="ARBA00023128"/>
    </source>
</evidence>
<dbReference type="SUPFAM" id="SSF50891">
    <property type="entry name" value="Cyclophilin-like"/>
    <property type="match status" value="1"/>
</dbReference>
<dbReference type="PRINTS" id="PR00153">
    <property type="entry name" value="CSAPPISMRASE"/>
</dbReference>
<sequence>MFRPLLPRHCSALPRSSSLFHNLPTTPFSIRSSTLQSNIKISIRAFSAPSSTNNMSGNVFFDVEWEGPVADANGRPTREVKVQSGRINFKLYDDAVPKTARNFRELCTGQNGFGYKGSAFHRIIPEFMLQGGDFTRGNGTGGKSIYGEKFADENFSIKHTRPGLLSMANAGPNTNGSQFFITTVVTGWLDGRHVVFGEVADEESLRIVKALETVGSGSGAVKYNKKPTIVDSGAL</sequence>
<evidence type="ECO:0000259" key="9">
    <source>
        <dbReference type="PROSITE" id="PS50072"/>
    </source>
</evidence>
<dbReference type="InterPro" id="IPR020892">
    <property type="entry name" value="Cyclophilin-type_PPIase_CS"/>
</dbReference>
<dbReference type="Gene3D" id="2.40.100.10">
    <property type="entry name" value="Cyclophilin-like"/>
    <property type="match status" value="1"/>
</dbReference>
<dbReference type="PANTHER" id="PTHR11071">
    <property type="entry name" value="PEPTIDYL-PROLYL CIS-TRANS ISOMERASE"/>
    <property type="match status" value="1"/>
</dbReference>
<evidence type="ECO:0000256" key="8">
    <source>
        <dbReference type="RuleBase" id="RU363019"/>
    </source>
</evidence>
<comment type="subcellular location">
    <subcellularLocation>
        <location evidence="2">Mitochondrion</location>
    </subcellularLocation>
</comment>
<accession>A0AAJ0HTT5</accession>
<comment type="similarity">
    <text evidence="3 8">Belongs to the cyclophilin-type PPIase family.</text>
</comment>
<comment type="caution">
    <text evidence="10">The sequence shown here is derived from an EMBL/GenBank/DDBJ whole genome shotgun (WGS) entry which is preliminary data.</text>
</comment>
<dbReference type="PROSITE" id="PS50072">
    <property type="entry name" value="CSA_PPIASE_2"/>
    <property type="match status" value="1"/>
</dbReference>